<sequence length="108" mass="11972">MGQGTTYRRLQSSSVDKTGESPAATEAYWSPTNNGMSRTYACKASFQSSVVGRKTNATNNITISAMPCNLGKWRASGTVESKKDSRVCYFINLTFTDKACEQKRARRR</sequence>
<keyword evidence="3" id="KW-1185">Reference proteome</keyword>
<dbReference type="AlphaFoldDB" id="A0AAV0WLT8"/>
<gene>
    <name evidence="2" type="ORF">MEUPH1_LOCUS12466</name>
</gene>
<feature type="compositionally biased region" description="Polar residues" evidence="1">
    <location>
        <begin position="1"/>
        <end position="16"/>
    </location>
</feature>
<proteinExistence type="predicted"/>
<protein>
    <submittedName>
        <fullName evidence="2">Uncharacterized protein</fullName>
    </submittedName>
</protein>
<reference evidence="2 3" key="1">
    <citation type="submission" date="2023-01" db="EMBL/GenBank/DDBJ databases">
        <authorList>
            <person name="Whitehead M."/>
        </authorList>
    </citation>
    <scope>NUCLEOTIDE SEQUENCE [LARGE SCALE GENOMIC DNA]</scope>
</reference>
<evidence type="ECO:0000256" key="1">
    <source>
        <dbReference type="SAM" id="MobiDB-lite"/>
    </source>
</evidence>
<dbReference type="Proteomes" id="UP001160148">
    <property type="component" value="Unassembled WGS sequence"/>
</dbReference>
<organism evidence="2 3">
    <name type="scientific">Macrosiphum euphorbiae</name>
    <name type="common">potato aphid</name>
    <dbReference type="NCBI Taxonomy" id="13131"/>
    <lineage>
        <taxon>Eukaryota</taxon>
        <taxon>Metazoa</taxon>
        <taxon>Ecdysozoa</taxon>
        <taxon>Arthropoda</taxon>
        <taxon>Hexapoda</taxon>
        <taxon>Insecta</taxon>
        <taxon>Pterygota</taxon>
        <taxon>Neoptera</taxon>
        <taxon>Paraneoptera</taxon>
        <taxon>Hemiptera</taxon>
        <taxon>Sternorrhyncha</taxon>
        <taxon>Aphidomorpha</taxon>
        <taxon>Aphidoidea</taxon>
        <taxon>Aphididae</taxon>
        <taxon>Macrosiphini</taxon>
        <taxon>Macrosiphum</taxon>
    </lineage>
</organism>
<accession>A0AAV0WLT8</accession>
<evidence type="ECO:0000313" key="2">
    <source>
        <dbReference type="EMBL" id="CAI6356767.1"/>
    </source>
</evidence>
<evidence type="ECO:0000313" key="3">
    <source>
        <dbReference type="Proteomes" id="UP001160148"/>
    </source>
</evidence>
<dbReference type="EMBL" id="CARXXK010000002">
    <property type="protein sequence ID" value="CAI6356767.1"/>
    <property type="molecule type" value="Genomic_DNA"/>
</dbReference>
<feature type="region of interest" description="Disordered" evidence="1">
    <location>
        <begin position="1"/>
        <end position="34"/>
    </location>
</feature>
<name>A0AAV0WLT8_9HEMI</name>
<comment type="caution">
    <text evidence="2">The sequence shown here is derived from an EMBL/GenBank/DDBJ whole genome shotgun (WGS) entry which is preliminary data.</text>
</comment>